<keyword evidence="2" id="KW-1185">Reference proteome</keyword>
<dbReference type="PATRIC" id="fig|1096930.3.peg.1779"/>
<dbReference type="EMBL" id="ATHL01000062">
    <property type="protein sequence ID" value="EQB16870.1"/>
    <property type="molecule type" value="Genomic_DNA"/>
</dbReference>
<evidence type="ECO:0000313" key="2">
    <source>
        <dbReference type="Proteomes" id="UP000015527"/>
    </source>
</evidence>
<sequence length="82" mass="8841">MALVQDIRTLNLGNGRVRQDFPDVSAQIRPATVSLTVADAAIVEQNFDYDLLSPSSLMEKAVGETITLIRTNPATGAESRPI</sequence>
<protein>
    <submittedName>
        <fullName evidence="1">Uncharacterized protein</fullName>
    </submittedName>
</protein>
<reference evidence="1 2" key="1">
    <citation type="journal article" date="2013" name="Genome Announc.">
        <title>Genome Sequence of Novosphingobium lindaniclasticum LE124T, Isolated from a Hexachlorocyclohexane Dumpsite.</title>
        <authorList>
            <person name="Saxena A."/>
            <person name="Nayyar N."/>
            <person name="Sangwan N."/>
            <person name="Kumari R."/>
            <person name="Khurana J.P."/>
            <person name="Lal R."/>
        </authorList>
    </citation>
    <scope>NUCLEOTIDE SEQUENCE [LARGE SCALE GENOMIC DNA]</scope>
    <source>
        <strain evidence="1 2">LE124</strain>
    </source>
</reference>
<dbReference type="Proteomes" id="UP000015527">
    <property type="component" value="Unassembled WGS sequence"/>
</dbReference>
<proteinExistence type="predicted"/>
<name>T0IYD3_9SPHN</name>
<gene>
    <name evidence="1" type="ORF">L284_08980</name>
</gene>
<comment type="caution">
    <text evidence="1">The sequence shown here is derived from an EMBL/GenBank/DDBJ whole genome shotgun (WGS) entry which is preliminary data.</text>
</comment>
<dbReference type="eggNOG" id="COG5316">
    <property type="taxonomic scope" value="Bacteria"/>
</dbReference>
<accession>T0IYD3</accession>
<evidence type="ECO:0000313" key="1">
    <source>
        <dbReference type="EMBL" id="EQB16870.1"/>
    </source>
</evidence>
<organism evidence="1 2">
    <name type="scientific">Novosphingobium lindaniclasticum LE124</name>
    <dbReference type="NCBI Taxonomy" id="1096930"/>
    <lineage>
        <taxon>Bacteria</taxon>
        <taxon>Pseudomonadati</taxon>
        <taxon>Pseudomonadota</taxon>
        <taxon>Alphaproteobacteria</taxon>
        <taxon>Sphingomonadales</taxon>
        <taxon>Sphingomonadaceae</taxon>
        <taxon>Novosphingobium</taxon>
    </lineage>
</organism>
<dbReference type="AlphaFoldDB" id="T0IYD3"/>